<sequence length="261" mass="25430">MAGAMMSFAPQAGAGTSNTKLKCDFQSDPTVKATMGSKPDTGDQAFTVTGPESATAGEQIRVNIDPGVSPAASPLATTVKVTPTVTFTAKYTGGSAVLSAVGATLDLPLVANAGIDVPAFAANIKLPAGASGKVDLLPKAFALKIQVPEPTPLTLNVPCTVTDAEPKPAYSVTLAAASTAGGSSTNSGSASSGSSSSSSSSSSTSSTGTSTSGTTAGNDSLAKTGPMDDALSMGLLGGTVGLLGIGGVLLATRRVRSSRNA</sequence>
<keyword evidence="2" id="KW-0812">Transmembrane</keyword>
<feature type="region of interest" description="Disordered" evidence="1">
    <location>
        <begin position="1"/>
        <end position="21"/>
    </location>
</feature>
<evidence type="ECO:0000256" key="1">
    <source>
        <dbReference type="SAM" id="MobiDB-lite"/>
    </source>
</evidence>
<proteinExistence type="predicted"/>
<keyword evidence="2" id="KW-1133">Transmembrane helix</keyword>
<protein>
    <recommendedName>
        <fullName evidence="5">Gram-positive cocci surface proteins LPxTG domain-containing protein</fullName>
    </recommendedName>
</protein>
<reference evidence="3 4" key="1">
    <citation type="submission" date="2017-03" db="EMBL/GenBank/DDBJ databases">
        <title>Draft genome sequence of Streptomyces scabrisporus NF3, endophyte isolated from Amphipterygium adstringens.</title>
        <authorList>
            <person name="Vazquez M."/>
            <person name="Ceapa C.D."/>
            <person name="Rodriguez Luna D."/>
            <person name="Sanchez Esquivel S."/>
        </authorList>
    </citation>
    <scope>NUCLEOTIDE SEQUENCE [LARGE SCALE GENOMIC DNA]</scope>
    <source>
        <strain evidence="3 4">NF3</strain>
    </source>
</reference>
<keyword evidence="2" id="KW-0472">Membrane</keyword>
<evidence type="ECO:0008006" key="5">
    <source>
        <dbReference type="Google" id="ProtNLM"/>
    </source>
</evidence>
<name>A0A1T3P0M1_9ACTN</name>
<evidence type="ECO:0000313" key="4">
    <source>
        <dbReference type="Proteomes" id="UP000190037"/>
    </source>
</evidence>
<feature type="region of interest" description="Disordered" evidence="1">
    <location>
        <begin position="180"/>
        <end position="225"/>
    </location>
</feature>
<gene>
    <name evidence="3" type="ORF">B4N89_18440</name>
</gene>
<dbReference type="AlphaFoldDB" id="A0A1T3P0M1"/>
<dbReference type="Proteomes" id="UP000190037">
    <property type="component" value="Unassembled WGS sequence"/>
</dbReference>
<dbReference type="EMBL" id="MWQN01000001">
    <property type="protein sequence ID" value="OPC82657.1"/>
    <property type="molecule type" value="Genomic_DNA"/>
</dbReference>
<organism evidence="3 4">
    <name type="scientific">Embleya scabrispora</name>
    <dbReference type="NCBI Taxonomy" id="159449"/>
    <lineage>
        <taxon>Bacteria</taxon>
        <taxon>Bacillati</taxon>
        <taxon>Actinomycetota</taxon>
        <taxon>Actinomycetes</taxon>
        <taxon>Kitasatosporales</taxon>
        <taxon>Streptomycetaceae</taxon>
        <taxon>Embleya</taxon>
    </lineage>
</organism>
<accession>A0A1T3P0M1</accession>
<comment type="caution">
    <text evidence="3">The sequence shown here is derived from an EMBL/GenBank/DDBJ whole genome shotgun (WGS) entry which is preliminary data.</text>
</comment>
<evidence type="ECO:0000256" key="2">
    <source>
        <dbReference type="SAM" id="Phobius"/>
    </source>
</evidence>
<feature type="compositionally biased region" description="Low complexity" evidence="1">
    <location>
        <begin position="180"/>
        <end position="217"/>
    </location>
</feature>
<evidence type="ECO:0000313" key="3">
    <source>
        <dbReference type="EMBL" id="OPC82657.1"/>
    </source>
</evidence>
<keyword evidence="4" id="KW-1185">Reference proteome</keyword>
<feature type="transmembrane region" description="Helical" evidence="2">
    <location>
        <begin position="230"/>
        <end position="251"/>
    </location>
</feature>